<protein>
    <submittedName>
        <fullName evidence="2">Plasmid stabilization system protein</fullName>
    </submittedName>
</protein>
<sequence>MTHTVVVHPPAESAVLRNANWLRRNYSSRSADRWNDGIVAALAGLATNPDRCPEADEASDLGLALRQLLHGRRPHVFRILFTIDGNTVNIHHIRHAAQDRLTADAL</sequence>
<keyword evidence="1" id="KW-1277">Toxin-antitoxin system</keyword>
<accession>A0A517XP23</accession>
<keyword evidence="3" id="KW-1185">Reference proteome</keyword>
<evidence type="ECO:0000256" key="1">
    <source>
        <dbReference type="ARBA" id="ARBA00022649"/>
    </source>
</evidence>
<dbReference type="EMBL" id="CP036273">
    <property type="protein sequence ID" value="QDU19260.1"/>
    <property type="molecule type" value="Genomic_DNA"/>
</dbReference>
<dbReference type="InterPro" id="IPR007712">
    <property type="entry name" value="RelE/ParE_toxin"/>
</dbReference>
<evidence type="ECO:0000313" key="3">
    <source>
        <dbReference type="Proteomes" id="UP000319576"/>
    </source>
</evidence>
<proteinExistence type="predicted"/>
<organism evidence="2 3">
    <name type="scientific">Urbifossiella limnaea</name>
    <dbReference type="NCBI Taxonomy" id="2528023"/>
    <lineage>
        <taxon>Bacteria</taxon>
        <taxon>Pseudomonadati</taxon>
        <taxon>Planctomycetota</taxon>
        <taxon>Planctomycetia</taxon>
        <taxon>Gemmatales</taxon>
        <taxon>Gemmataceae</taxon>
        <taxon>Urbifossiella</taxon>
    </lineage>
</organism>
<dbReference type="KEGG" id="uli:ETAA1_11660"/>
<dbReference type="InterPro" id="IPR035093">
    <property type="entry name" value="RelE/ParE_toxin_dom_sf"/>
</dbReference>
<evidence type="ECO:0000313" key="2">
    <source>
        <dbReference type="EMBL" id="QDU19260.1"/>
    </source>
</evidence>
<dbReference type="Pfam" id="PF05016">
    <property type="entry name" value="ParE_toxin"/>
    <property type="match status" value="1"/>
</dbReference>
<reference evidence="2 3" key="1">
    <citation type="submission" date="2019-02" db="EMBL/GenBank/DDBJ databases">
        <title>Deep-cultivation of Planctomycetes and their phenomic and genomic characterization uncovers novel biology.</title>
        <authorList>
            <person name="Wiegand S."/>
            <person name="Jogler M."/>
            <person name="Boedeker C."/>
            <person name="Pinto D."/>
            <person name="Vollmers J."/>
            <person name="Rivas-Marin E."/>
            <person name="Kohn T."/>
            <person name="Peeters S.H."/>
            <person name="Heuer A."/>
            <person name="Rast P."/>
            <person name="Oberbeckmann S."/>
            <person name="Bunk B."/>
            <person name="Jeske O."/>
            <person name="Meyerdierks A."/>
            <person name="Storesund J.E."/>
            <person name="Kallscheuer N."/>
            <person name="Luecker S."/>
            <person name="Lage O.M."/>
            <person name="Pohl T."/>
            <person name="Merkel B.J."/>
            <person name="Hornburger P."/>
            <person name="Mueller R.-W."/>
            <person name="Bruemmer F."/>
            <person name="Labrenz M."/>
            <person name="Spormann A.M."/>
            <person name="Op den Camp H."/>
            <person name="Overmann J."/>
            <person name="Amann R."/>
            <person name="Jetten M.S.M."/>
            <person name="Mascher T."/>
            <person name="Medema M.H."/>
            <person name="Devos D.P."/>
            <person name="Kaster A.-K."/>
            <person name="Ovreas L."/>
            <person name="Rohde M."/>
            <person name="Galperin M.Y."/>
            <person name="Jogler C."/>
        </authorList>
    </citation>
    <scope>NUCLEOTIDE SEQUENCE [LARGE SCALE GENOMIC DNA]</scope>
    <source>
        <strain evidence="2 3">ETA_A1</strain>
    </source>
</reference>
<name>A0A517XP23_9BACT</name>
<dbReference type="Gene3D" id="3.30.2310.20">
    <property type="entry name" value="RelE-like"/>
    <property type="match status" value="1"/>
</dbReference>
<dbReference type="RefSeq" id="WP_202920688.1">
    <property type="nucleotide sequence ID" value="NZ_CP036273.1"/>
</dbReference>
<dbReference type="Proteomes" id="UP000319576">
    <property type="component" value="Chromosome"/>
</dbReference>
<dbReference type="AlphaFoldDB" id="A0A517XP23"/>
<gene>
    <name evidence="2" type="ORF">ETAA1_11660</name>
</gene>